<reference evidence="9 10" key="2">
    <citation type="journal article" date="2017" name="Genome Biol.">
        <title>New reference genome sequences of hot pepper reveal the massive evolution of plant disease-resistance genes by retroduplication.</title>
        <authorList>
            <person name="Kim S."/>
            <person name="Park J."/>
            <person name="Yeom S.I."/>
            <person name="Kim Y.M."/>
            <person name="Seo E."/>
            <person name="Kim K.T."/>
            <person name="Kim M.S."/>
            <person name="Lee J.M."/>
            <person name="Cheong K."/>
            <person name="Shin H.S."/>
            <person name="Kim S.B."/>
            <person name="Han K."/>
            <person name="Lee J."/>
            <person name="Park M."/>
            <person name="Lee H.A."/>
            <person name="Lee H.Y."/>
            <person name="Lee Y."/>
            <person name="Oh S."/>
            <person name="Lee J.H."/>
            <person name="Choi E."/>
            <person name="Choi E."/>
            <person name="Lee S.E."/>
            <person name="Jeon J."/>
            <person name="Kim H."/>
            <person name="Choi G."/>
            <person name="Song H."/>
            <person name="Lee J."/>
            <person name="Lee S.C."/>
            <person name="Kwon J.K."/>
            <person name="Lee H.Y."/>
            <person name="Koo N."/>
            <person name="Hong Y."/>
            <person name="Kim R.W."/>
            <person name="Kang W.H."/>
            <person name="Huh J.H."/>
            <person name="Kang B.C."/>
            <person name="Yang T.J."/>
            <person name="Lee Y.H."/>
            <person name="Bennetzen J.L."/>
            <person name="Choi D."/>
        </authorList>
    </citation>
    <scope>NUCLEOTIDE SEQUENCE [LARGE SCALE GENOMIC DNA]</scope>
    <source>
        <strain evidence="10">cv. CM334</strain>
    </source>
</reference>
<protein>
    <recommendedName>
        <fullName evidence="7">Non-structural maintenance of chromosomes element 4</fullName>
    </recommendedName>
</protein>
<evidence type="ECO:0000256" key="6">
    <source>
        <dbReference type="ARBA" id="ARBA00023242"/>
    </source>
</evidence>
<comment type="caution">
    <text evidence="9">The sequence shown here is derived from an EMBL/GenBank/DDBJ whole genome shotgun (WGS) entry which is preliminary data.</text>
</comment>
<keyword evidence="10" id="KW-1185">Reference proteome</keyword>
<comment type="subunit">
    <text evidence="7">Component of the SMC5-SMC6 complex.</text>
</comment>
<keyword evidence="5 7" id="KW-0234">DNA repair</keyword>
<evidence type="ECO:0000256" key="2">
    <source>
        <dbReference type="ARBA" id="ARBA00008997"/>
    </source>
</evidence>
<evidence type="ECO:0000256" key="7">
    <source>
        <dbReference type="RuleBase" id="RU365071"/>
    </source>
</evidence>
<dbReference type="EMBL" id="AYRZ02000001">
    <property type="protein sequence ID" value="PHT93694.1"/>
    <property type="molecule type" value="Genomic_DNA"/>
</dbReference>
<comment type="subcellular location">
    <subcellularLocation>
        <location evidence="1 7">Nucleus</location>
    </subcellularLocation>
</comment>
<accession>A0A2G3AHJ8</accession>
<comment type="function">
    <text evidence="7">Component of the SMC5-SMC6 complex, that promotes sister chromatid alignment after DNA damage and facilitates double-stranded DNA breaks (DSBs) repair via homologous recombination between sister chromatids.</text>
</comment>
<keyword evidence="4 7" id="KW-0233">DNA recombination</keyword>
<feature type="domain" description="Non-structural maintenance of chromosome element 4 C-terminal" evidence="8">
    <location>
        <begin position="310"/>
        <end position="397"/>
    </location>
</feature>
<evidence type="ECO:0000313" key="9">
    <source>
        <dbReference type="EMBL" id="PHT93694.1"/>
    </source>
</evidence>
<dbReference type="GO" id="GO:0030915">
    <property type="term" value="C:Smc5-Smc6 complex"/>
    <property type="evidence" value="ECO:0000318"/>
    <property type="project" value="GO_Central"/>
</dbReference>
<dbReference type="Pfam" id="PF08743">
    <property type="entry name" value="Nse4_C"/>
    <property type="match status" value="1"/>
</dbReference>
<dbReference type="PANTHER" id="PTHR16140">
    <property type="entry name" value="NON-STRUCTURAL MAINTENANCE OF CHROMOSOMES ELEMENT 4"/>
    <property type="match status" value="1"/>
</dbReference>
<dbReference type="InterPro" id="IPR027786">
    <property type="entry name" value="Nse4/EID"/>
</dbReference>
<name>A0A2G3AHJ8_CAPAN</name>
<dbReference type="GO" id="GO:0005634">
    <property type="term" value="C:nucleus"/>
    <property type="evidence" value="ECO:0000318"/>
    <property type="project" value="GO_Central"/>
</dbReference>
<dbReference type="STRING" id="4072.A0A2G3AHJ8"/>
<gene>
    <name evidence="9" type="ORF">T459_01576</name>
</gene>
<dbReference type="InterPro" id="IPR014854">
    <property type="entry name" value="Nse4_C"/>
</dbReference>
<evidence type="ECO:0000256" key="5">
    <source>
        <dbReference type="ARBA" id="ARBA00023204"/>
    </source>
</evidence>
<evidence type="ECO:0000313" key="10">
    <source>
        <dbReference type="Proteomes" id="UP000222542"/>
    </source>
</evidence>
<evidence type="ECO:0000256" key="4">
    <source>
        <dbReference type="ARBA" id="ARBA00023172"/>
    </source>
</evidence>
<dbReference type="SUPFAM" id="SSF56672">
    <property type="entry name" value="DNA/RNA polymerases"/>
    <property type="match status" value="1"/>
</dbReference>
<dbReference type="PANTHER" id="PTHR16140:SF21">
    <property type="entry name" value="NON-STRUCTURAL MAINTENANCE OF CHROMOSOMES ELEMENT 4"/>
    <property type="match status" value="1"/>
</dbReference>
<dbReference type="GO" id="GO:0006310">
    <property type="term" value="P:DNA recombination"/>
    <property type="evidence" value="ECO:0007669"/>
    <property type="project" value="UniProtKB-UniRule"/>
</dbReference>
<dbReference type="GO" id="GO:0006281">
    <property type="term" value="P:DNA repair"/>
    <property type="evidence" value="ECO:0000318"/>
    <property type="project" value="GO_Central"/>
</dbReference>
<reference evidence="9 10" key="1">
    <citation type="journal article" date="2014" name="Nat. Genet.">
        <title>Genome sequence of the hot pepper provides insights into the evolution of pungency in Capsicum species.</title>
        <authorList>
            <person name="Kim S."/>
            <person name="Park M."/>
            <person name="Yeom S.I."/>
            <person name="Kim Y.M."/>
            <person name="Lee J.M."/>
            <person name="Lee H.A."/>
            <person name="Seo E."/>
            <person name="Choi J."/>
            <person name="Cheong K."/>
            <person name="Kim K.T."/>
            <person name="Jung K."/>
            <person name="Lee G.W."/>
            <person name="Oh S.K."/>
            <person name="Bae C."/>
            <person name="Kim S.B."/>
            <person name="Lee H.Y."/>
            <person name="Kim S.Y."/>
            <person name="Kim M.S."/>
            <person name="Kang B.C."/>
            <person name="Jo Y.D."/>
            <person name="Yang H.B."/>
            <person name="Jeong H.J."/>
            <person name="Kang W.H."/>
            <person name="Kwon J.K."/>
            <person name="Shin C."/>
            <person name="Lim J.Y."/>
            <person name="Park J.H."/>
            <person name="Huh J.H."/>
            <person name="Kim J.S."/>
            <person name="Kim B.D."/>
            <person name="Cohen O."/>
            <person name="Paran I."/>
            <person name="Suh M.C."/>
            <person name="Lee S.B."/>
            <person name="Kim Y.K."/>
            <person name="Shin Y."/>
            <person name="Noh S.J."/>
            <person name="Park J."/>
            <person name="Seo Y.S."/>
            <person name="Kwon S.Y."/>
            <person name="Kim H.A."/>
            <person name="Park J.M."/>
            <person name="Kim H.J."/>
            <person name="Choi S.B."/>
            <person name="Bosland P.W."/>
            <person name="Reeves G."/>
            <person name="Jo S.H."/>
            <person name="Lee B.W."/>
            <person name="Cho H.T."/>
            <person name="Choi H.S."/>
            <person name="Lee M.S."/>
            <person name="Yu Y."/>
            <person name="Do Choi Y."/>
            <person name="Park B.S."/>
            <person name="van Deynze A."/>
            <person name="Ashrafi H."/>
            <person name="Hill T."/>
            <person name="Kim W.T."/>
            <person name="Pai H.S."/>
            <person name="Ahn H.K."/>
            <person name="Yeam I."/>
            <person name="Giovannoni J.J."/>
            <person name="Rose J.K."/>
            <person name="Sorensen I."/>
            <person name="Lee S.J."/>
            <person name="Kim R.W."/>
            <person name="Choi I.Y."/>
            <person name="Choi B.S."/>
            <person name="Lim J.S."/>
            <person name="Lee Y.H."/>
            <person name="Choi D."/>
        </authorList>
    </citation>
    <scope>NUCLEOTIDE SEQUENCE [LARGE SCALE GENOMIC DNA]</scope>
    <source>
        <strain evidence="10">cv. CM334</strain>
    </source>
</reference>
<sequence>MQREFEKEEILNSVNMCARDKSPGPDGFPMCFFQTYWEYLKEEIMNTIHHFHARHVFVKSFNVTYVALIPKKTGVIKLGYYRPISLISKVYKIIAKTLIERLKKVIDSLVDKYQMPFIKRRQTIDAAFIAGECVDTRLKGDARDGKDDIGSVDSKKFKEIMKEIETSHNEVKKPREQVADAEALFDLARTLVTSVRSHNTDGITPYMFISSLLRVYGSRSAKRHSQNANTLRWKKIGHAVSPIFGNARGCHTMIGPMDRKVKQRKYTRRPRSQLYLRARPKELDFNTEEITDTDKNIATMFQILKKEKRVKLENLVLNRKCFAQTIENLFALSFLVKDGRVVIHVDENRSHFLSPRNGPAARLVMSGEVKYSHFVFRLDFVDWELMKKAVPEGEELMPNRVIMASPVFTEANKPNKDTSTNPVFTEAYKLVPVEDSRLRLRITRVKKMSRNHGKVLREASDIDNSPEIGDANIGNGSLKRKLL</sequence>
<comment type="similarity">
    <text evidence="2 7">Belongs to the NSE4 family.</text>
</comment>
<evidence type="ECO:0000256" key="1">
    <source>
        <dbReference type="ARBA" id="ARBA00004123"/>
    </source>
</evidence>
<organism evidence="9 10">
    <name type="scientific">Capsicum annuum</name>
    <name type="common">Capsicum pepper</name>
    <dbReference type="NCBI Taxonomy" id="4072"/>
    <lineage>
        <taxon>Eukaryota</taxon>
        <taxon>Viridiplantae</taxon>
        <taxon>Streptophyta</taxon>
        <taxon>Embryophyta</taxon>
        <taxon>Tracheophyta</taxon>
        <taxon>Spermatophyta</taxon>
        <taxon>Magnoliopsida</taxon>
        <taxon>eudicotyledons</taxon>
        <taxon>Gunneridae</taxon>
        <taxon>Pentapetalae</taxon>
        <taxon>asterids</taxon>
        <taxon>lamiids</taxon>
        <taxon>Solanales</taxon>
        <taxon>Solanaceae</taxon>
        <taxon>Solanoideae</taxon>
        <taxon>Capsiceae</taxon>
        <taxon>Capsicum</taxon>
    </lineage>
</organism>
<dbReference type="AlphaFoldDB" id="A0A2G3AHJ8"/>
<evidence type="ECO:0000256" key="3">
    <source>
        <dbReference type="ARBA" id="ARBA00022763"/>
    </source>
</evidence>
<dbReference type="InterPro" id="IPR043502">
    <property type="entry name" value="DNA/RNA_pol_sf"/>
</dbReference>
<dbReference type="Proteomes" id="UP000222542">
    <property type="component" value="Unassembled WGS sequence"/>
</dbReference>
<keyword evidence="3 7" id="KW-0227">DNA damage</keyword>
<evidence type="ECO:0000259" key="8">
    <source>
        <dbReference type="Pfam" id="PF08743"/>
    </source>
</evidence>
<dbReference type="OMA" id="MIGPMDR"/>
<dbReference type="Gramene" id="PHT93694">
    <property type="protein sequence ID" value="PHT93694"/>
    <property type="gene ID" value="T459_01576"/>
</dbReference>
<proteinExistence type="inferred from homology"/>
<keyword evidence="6 7" id="KW-0539">Nucleus</keyword>